<keyword evidence="5 6" id="KW-0472">Membrane</keyword>
<keyword evidence="9" id="KW-1185">Reference proteome</keyword>
<evidence type="ECO:0000256" key="4">
    <source>
        <dbReference type="ARBA" id="ARBA00022989"/>
    </source>
</evidence>
<dbReference type="InterPro" id="IPR001279">
    <property type="entry name" value="Metallo-B-lactamas"/>
</dbReference>
<comment type="subcellular location">
    <subcellularLocation>
        <location evidence="1">Cell membrane</location>
        <topology evidence="1">Multi-pass membrane protein</topology>
    </subcellularLocation>
</comment>
<protein>
    <submittedName>
        <fullName evidence="8">DNA internalization-related competence protein ComEC/Rec2</fullName>
    </submittedName>
</protein>
<evidence type="ECO:0000313" key="9">
    <source>
        <dbReference type="Proteomes" id="UP000529637"/>
    </source>
</evidence>
<feature type="domain" description="Metallo-beta-lactamase" evidence="7">
    <location>
        <begin position="585"/>
        <end position="779"/>
    </location>
</feature>
<evidence type="ECO:0000256" key="2">
    <source>
        <dbReference type="ARBA" id="ARBA00022475"/>
    </source>
</evidence>
<comment type="caution">
    <text evidence="8">The sequence shown here is derived from an EMBL/GenBank/DDBJ whole genome shotgun (WGS) entry which is preliminary data.</text>
</comment>
<feature type="transmembrane region" description="Helical" evidence="6">
    <location>
        <begin position="532"/>
        <end position="550"/>
    </location>
</feature>
<organism evidence="8 9">
    <name type="scientific">Piscinibacter koreensis</name>
    <dbReference type="NCBI Taxonomy" id="2742824"/>
    <lineage>
        <taxon>Bacteria</taxon>
        <taxon>Pseudomonadati</taxon>
        <taxon>Pseudomonadota</taxon>
        <taxon>Betaproteobacteria</taxon>
        <taxon>Burkholderiales</taxon>
        <taxon>Sphaerotilaceae</taxon>
        <taxon>Piscinibacter</taxon>
    </lineage>
</organism>
<dbReference type="RefSeq" id="WP_176066550.1">
    <property type="nucleotide sequence ID" value="NZ_JABWMJ010000002.1"/>
</dbReference>
<dbReference type="SMART" id="SM00849">
    <property type="entry name" value="Lactamase_B"/>
    <property type="match status" value="1"/>
</dbReference>
<dbReference type="EMBL" id="JABWMJ010000002">
    <property type="protein sequence ID" value="NUZ05019.1"/>
    <property type="molecule type" value="Genomic_DNA"/>
</dbReference>
<reference evidence="8 9" key="1">
    <citation type="submission" date="2020-06" db="EMBL/GenBank/DDBJ databases">
        <title>Schlegella sp. ID0723 isolated from air conditioner.</title>
        <authorList>
            <person name="Kim D.Y."/>
            <person name="Kim D.-U."/>
        </authorList>
    </citation>
    <scope>NUCLEOTIDE SEQUENCE [LARGE SCALE GENOMIC DNA]</scope>
    <source>
        <strain evidence="8 9">ID0723</strain>
    </source>
</reference>
<feature type="transmembrane region" description="Helical" evidence="6">
    <location>
        <begin position="35"/>
        <end position="54"/>
    </location>
</feature>
<dbReference type="NCBIfam" id="TIGR00361">
    <property type="entry name" value="ComEC_Rec2"/>
    <property type="match status" value="1"/>
</dbReference>
<feature type="transmembrane region" description="Helical" evidence="6">
    <location>
        <begin position="449"/>
        <end position="466"/>
    </location>
</feature>
<feature type="transmembrane region" description="Helical" evidence="6">
    <location>
        <begin position="356"/>
        <end position="384"/>
    </location>
</feature>
<dbReference type="CDD" id="cd07731">
    <property type="entry name" value="ComA-like_MBL-fold"/>
    <property type="match status" value="1"/>
</dbReference>
<dbReference type="Pfam" id="PF00753">
    <property type="entry name" value="Lactamase_B"/>
    <property type="match status" value="1"/>
</dbReference>
<proteinExistence type="predicted"/>
<dbReference type="InterPro" id="IPR036866">
    <property type="entry name" value="RibonucZ/Hydroxyglut_hydro"/>
</dbReference>
<dbReference type="GO" id="GO:0030420">
    <property type="term" value="P:establishment of competence for transformation"/>
    <property type="evidence" value="ECO:0007669"/>
    <property type="project" value="InterPro"/>
</dbReference>
<feature type="transmembrane region" description="Helical" evidence="6">
    <location>
        <begin position="329"/>
        <end position="349"/>
    </location>
</feature>
<name>A0A7Y6NKY0_9BURK</name>
<sequence>MQRRDTGWRLGTGALGWLGGTALQLQEAALNRAPAYAAALAAGLIGLIVLGVSARRRTAPRPGLRADGARAGSPPEDARKLHGTLAVLATGMAAAALAWGVAGLHAGVLLGNALAPALEGQDLVVTGVVASLPQRSAAGVRFRFRVEEAESSGSAVVLPRTLALGWYQGVHPDAAASQPQRELRAGQRWRFTVRLRRPHGSLNPHGFDYELALFEQGVRATGYVRDAPARLLDASAGFPVERLRQRVRDAIDAHVADRRAAGVLAALAVGDQGAIERDDWELFRSTGVAHLMSISGLHVTMLAWLAGVAARALWRRSGRAALRIATPHAAWTVGLVVAFGYSVFAGWGVPAQRTVLMLAAVALLRLGGVRWPLPLVLLGAAVVVTALDPWALLQPGFWLSFMAVGLLLASSGGNRDERAQPAAPFAWRSPRSWLAPGTRAVRGGVRTQLVATVGLAPLTLVFFQQISLVGFAANLIAIPLVTLVVTPLALAGALLPLLWQLAALGVVALTRVLEALASLPIVVWSVAAAPPWAALAGLVAALLLVLPIPWRARLLALPLGLPLLLPPHERPPEGSFDVLALDVGQGTAVLVRTRGHTLLYDAGPQYSSESDAGQRVVVPLLRATGERHIDRLVLSHRDSDHVGGTRAVVGAVAVGGVLTSLEPTHPLHPLLPTPMRCTAGATWLWDGVRFDVLAPPAAAYDAGLKPNALSCVVRVSAGGRSVFLAGDIERAQEGALVDVHGAALRSDVLIAPHHGSRTSSTERFIDAVRPRVVLFQAGYRNRFGHPAPDVVERYRVRGALPIATPACGAWLWRADDALPGRCQRDHARRYWHSPVAPP</sequence>
<dbReference type="AlphaFoldDB" id="A0A7Y6NKY0"/>
<dbReference type="Proteomes" id="UP000529637">
    <property type="component" value="Unassembled WGS sequence"/>
</dbReference>
<accession>A0A7Y6NKY0</accession>
<dbReference type="NCBIfam" id="TIGR00360">
    <property type="entry name" value="ComEC_N-term"/>
    <property type="match status" value="1"/>
</dbReference>
<evidence type="ECO:0000313" key="8">
    <source>
        <dbReference type="EMBL" id="NUZ05019.1"/>
    </source>
</evidence>
<dbReference type="GO" id="GO:0005886">
    <property type="term" value="C:plasma membrane"/>
    <property type="evidence" value="ECO:0007669"/>
    <property type="project" value="UniProtKB-SubCell"/>
</dbReference>
<dbReference type="InterPro" id="IPR004797">
    <property type="entry name" value="Competence_ComEC/Rec2"/>
</dbReference>
<evidence type="ECO:0000256" key="5">
    <source>
        <dbReference type="ARBA" id="ARBA00023136"/>
    </source>
</evidence>
<dbReference type="SUPFAM" id="SSF56281">
    <property type="entry name" value="Metallo-hydrolase/oxidoreductase"/>
    <property type="match status" value="1"/>
</dbReference>
<keyword evidence="3 6" id="KW-0812">Transmembrane</keyword>
<dbReference type="InterPro" id="IPR025405">
    <property type="entry name" value="DUF4131"/>
</dbReference>
<keyword evidence="2" id="KW-1003">Cell membrane</keyword>
<dbReference type="InterPro" id="IPR035681">
    <property type="entry name" value="ComA-like_MBL"/>
</dbReference>
<evidence type="ECO:0000259" key="7">
    <source>
        <dbReference type="SMART" id="SM00849"/>
    </source>
</evidence>
<dbReference type="PANTHER" id="PTHR30619:SF1">
    <property type="entry name" value="RECOMBINATION PROTEIN 2"/>
    <property type="match status" value="1"/>
</dbReference>
<dbReference type="Pfam" id="PF03772">
    <property type="entry name" value="Competence"/>
    <property type="match status" value="1"/>
</dbReference>
<gene>
    <name evidence="8" type="ORF">HQN59_04505</name>
</gene>
<evidence type="ECO:0000256" key="1">
    <source>
        <dbReference type="ARBA" id="ARBA00004651"/>
    </source>
</evidence>
<dbReference type="Gene3D" id="3.60.15.10">
    <property type="entry name" value="Ribonuclease Z/Hydroxyacylglutathione hydrolase-like"/>
    <property type="match status" value="1"/>
</dbReference>
<dbReference type="Pfam" id="PF13567">
    <property type="entry name" value="DUF4131"/>
    <property type="match status" value="1"/>
</dbReference>
<dbReference type="InterPro" id="IPR052159">
    <property type="entry name" value="Competence_DNA_uptake"/>
</dbReference>
<feature type="transmembrane region" description="Helical" evidence="6">
    <location>
        <begin position="287"/>
        <end position="309"/>
    </location>
</feature>
<evidence type="ECO:0000256" key="6">
    <source>
        <dbReference type="SAM" id="Phobius"/>
    </source>
</evidence>
<dbReference type="InterPro" id="IPR004477">
    <property type="entry name" value="ComEC_N"/>
</dbReference>
<evidence type="ECO:0000256" key="3">
    <source>
        <dbReference type="ARBA" id="ARBA00022692"/>
    </source>
</evidence>
<keyword evidence="4 6" id="KW-1133">Transmembrane helix</keyword>
<dbReference type="PANTHER" id="PTHR30619">
    <property type="entry name" value="DNA INTERNALIZATION/COMPETENCE PROTEIN COMEC/REC2"/>
    <property type="match status" value="1"/>
</dbReference>